<dbReference type="AlphaFoldDB" id="A0A4Q7ZD83"/>
<proteinExistence type="predicted"/>
<evidence type="ECO:0000313" key="1">
    <source>
        <dbReference type="EMBL" id="RZU47975.1"/>
    </source>
</evidence>
<dbReference type="EMBL" id="SHKX01000010">
    <property type="protein sequence ID" value="RZU47975.1"/>
    <property type="molecule type" value="Genomic_DNA"/>
</dbReference>
<accession>A0A4Q7ZD83</accession>
<dbReference type="Proteomes" id="UP000292423">
    <property type="component" value="Unassembled WGS sequence"/>
</dbReference>
<name>A0A4Q7ZD83_9GAMM</name>
<protein>
    <submittedName>
        <fullName evidence="1">Uncharacterized protein</fullName>
    </submittedName>
</protein>
<organism evidence="1 2">
    <name type="scientific">Fluviicoccus keumensis</name>
    <dbReference type="NCBI Taxonomy" id="1435465"/>
    <lineage>
        <taxon>Bacteria</taxon>
        <taxon>Pseudomonadati</taxon>
        <taxon>Pseudomonadota</taxon>
        <taxon>Gammaproteobacteria</taxon>
        <taxon>Moraxellales</taxon>
        <taxon>Moraxellaceae</taxon>
        <taxon>Fluviicoccus</taxon>
    </lineage>
</organism>
<comment type="caution">
    <text evidence="1">The sequence shown here is derived from an EMBL/GenBank/DDBJ whole genome shotgun (WGS) entry which is preliminary data.</text>
</comment>
<sequence length="223" mass="24384">MTAYYGFLPAEPVRAEILDLLARLAQPSAAPLYPQSNRLAAMLTDDVIDHLLLKLVQAMQAAGGQGHGLVLLLGGFIKTTMHGLLKVMLGSPGNTEVDRRTDFIRAVFLNLPQQPPRIGFVMPDDLHRRFLKAFEEIDAGRGKAQAAVLVQALAEFTDLALIHFFDGFVDRLNLGFLLKKGAAVARGQMKAQSTATFGKMIPALSDAELKALADYLRQRMVEV</sequence>
<keyword evidence="2" id="KW-1185">Reference proteome</keyword>
<dbReference type="RefSeq" id="WP_130411180.1">
    <property type="nucleotide sequence ID" value="NZ_SHKX01000010.1"/>
</dbReference>
<dbReference type="OrthoDB" id="6703663at2"/>
<gene>
    <name evidence="1" type="ORF">EV700_0944</name>
</gene>
<evidence type="ECO:0000313" key="2">
    <source>
        <dbReference type="Proteomes" id="UP000292423"/>
    </source>
</evidence>
<reference evidence="1 2" key="1">
    <citation type="submission" date="2019-02" db="EMBL/GenBank/DDBJ databases">
        <title>Genomic Encyclopedia of Type Strains, Phase IV (KMG-IV): sequencing the most valuable type-strain genomes for metagenomic binning, comparative biology and taxonomic classification.</title>
        <authorList>
            <person name="Goeker M."/>
        </authorList>
    </citation>
    <scope>NUCLEOTIDE SEQUENCE [LARGE SCALE GENOMIC DNA]</scope>
    <source>
        <strain evidence="1 2">DSM 105135</strain>
    </source>
</reference>